<evidence type="ECO:0000256" key="3">
    <source>
        <dbReference type="ARBA" id="ARBA00012438"/>
    </source>
</evidence>
<name>A0A8J6N854_9BACT</name>
<feature type="transmembrane region" description="Helical" evidence="12">
    <location>
        <begin position="12"/>
        <end position="30"/>
    </location>
</feature>
<protein>
    <recommendedName>
        <fullName evidence="3">histidine kinase</fullName>
        <ecNumber evidence="3">2.7.13.3</ecNumber>
    </recommendedName>
</protein>
<evidence type="ECO:0000256" key="11">
    <source>
        <dbReference type="ARBA" id="ARBA00023136"/>
    </source>
</evidence>
<gene>
    <name evidence="15" type="ORF">H8E79_05445</name>
</gene>
<evidence type="ECO:0000256" key="5">
    <source>
        <dbReference type="ARBA" id="ARBA00022553"/>
    </source>
</evidence>
<keyword evidence="9" id="KW-0067">ATP-binding</keyword>
<dbReference type="GO" id="GO:0004721">
    <property type="term" value="F:phosphoprotein phosphatase activity"/>
    <property type="evidence" value="ECO:0007669"/>
    <property type="project" value="TreeGrafter"/>
</dbReference>
<dbReference type="InterPro" id="IPR050351">
    <property type="entry name" value="BphY/WalK/GraS-like"/>
</dbReference>
<dbReference type="InterPro" id="IPR000014">
    <property type="entry name" value="PAS"/>
</dbReference>
<dbReference type="SMART" id="SM00091">
    <property type="entry name" value="PAS"/>
    <property type="match status" value="1"/>
</dbReference>
<dbReference type="Gene3D" id="6.10.340.10">
    <property type="match status" value="1"/>
</dbReference>
<evidence type="ECO:0000259" key="13">
    <source>
        <dbReference type="PROSITE" id="PS50109"/>
    </source>
</evidence>
<dbReference type="InterPro" id="IPR005467">
    <property type="entry name" value="His_kinase_dom"/>
</dbReference>
<evidence type="ECO:0000313" key="16">
    <source>
        <dbReference type="Proteomes" id="UP000599024"/>
    </source>
</evidence>
<dbReference type="FunFam" id="3.30.565.10:FF:000006">
    <property type="entry name" value="Sensor histidine kinase WalK"/>
    <property type="match status" value="1"/>
</dbReference>
<keyword evidence="12" id="KW-0812">Transmembrane</keyword>
<dbReference type="Proteomes" id="UP000599024">
    <property type="component" value="Unassembled WGS sequence"/>
</dbReference>
<dbReference type="GO" id="GO:0016036">
    <property type="term" value="P:cellular response to phosphate starvation"/>
    <property type="evidence" value="ECO:0007669"/>
    <property type="project" value="TreeGrafter"/>
</dbReference>
<feature type="transmembrane region" description="Helical" evidence="12">
    <location>
        <begin position="171"/>
        <end position="193"/>
    </location>
</feature>
<feature type="domain" description="Histidine kinase" evidence="13">
    <location>
        <begin position="380"/>
        <end position="599"/>
    </location>
</feature>
<dbReference type="AlphaFoldDB" id="A0A8J6N854"/>
<evidence type="ECO:0000259" key="14">
    <source>
        <dbReference type="PROSITE" id="PS50885"/>
    </source>
</evidence>
<evidence type="ECO:0000256" key="12">
    <source>
        <dbReference type="SAM" id="Phobius"/>
    </source>
</evidence>
<dbReference type="Gene3D" id="1.10.287.130">
    <property type="match status" value="1"/>
</dbReference>
<keyword evidence="4" id="KW-1003">Cell membrane</keyword>
<dbReference type="SUPFAM" id="SSF55785">
    <property type="entry name" value="PYP-like sensor domain (PAS domain)"/>
    <property type="match status" value="1"/>
</dbReference>
<dbReference type="EMBL" id="JACNLK010000046">
    <property type="protein sequence ID" value="MBC8208592.1"/>
    <property type="molecule type" value="Genomic_DNA"/>
</dbReference>
<comment type="catalytic activity">
    <reaction evidence="1">
        <text>ATP + protein L-histidine = ADP + protein N-phospho-L-histidine.</text>
        <dbReference type="EC" id="2.7.13.3"/>
    </reaction>
</comment>
<dbReference type="Pfam" id="PF02518">
    <property type="entry name" value="HATPase_c"/>
    <property type="match status" value="1"/>
</dbReference>
<dbReference type="EC" id="2.7.13.3" evidence="3"/>
<keyword evidence="11 12" id="KW-0472">Membrane</keyword>
<feature type="domain" description="HAMP" evidence="14">
    <location>
        <begin position="195"/>
        <end position="251"/>
    </location>
</feature>
<dbReference type="Gene3D" id="3.30.450.20">
    <property type="entry name" value="PAS domain"/>
    <property type="match status" value="2"/>
</dbReference>
<evidence type="ECO:0000256" key="4">
    <source>
        <dbReference type="ARBA" id="ARBA00022475"/>
    </source>
</evidence>
<dbReference type="PROSITE" id="PS50885">
    <property type="entry name" value="HAMP"/>
    <property type="match status" value="1"/>
</dbReference>
<evidence type="ECO:0000256" key="1">
    <source>
        <dbReference type="ARBA" id="ARBA00000085"/>
    </source>
</evidence>
<dbReference type="GO" id="GO:0000155">
    <property type="term" value="F:phosphorelay sensor kinase activity"/>
    <property type="evidence" value="ECO:0007669"/>
    <property type="project" value="InterPro"/>
</dbReference>
<dbReference type="GO" id="GO:0006355">
    <property type="term" value="P:regulation of DNA-templated transcription"/>
    <property type="evidence" value="ECO:0007669"/>
    <property type="project" value="InterPro"/>
</dbReference>
<proteinExistence type="predicted"/>
<comment type="subcellular location">
    <subcellularLocation>
        <location evidence="2">Cell membrane</location>
    </subcellularLocation>
</comment>
<reference evidence="15 16" key="1">
    <citation type="submission" date="2020-08" db="EMBL/GenBank/DDBJ databases">
        <title>Bridging the membrane lipid divide: bacteria of the FCB group superphylum have the potential to synthesize archaeal ether lipids.</title>
        <authorList>
            <person name="Villanueva L."/>
            <person name="Von Meijenfeldt F.A.B."/>
            <person name="Westbye A.B."/>
            <person name="Yadav S."/>
            <person name="Hopmans E.C."/>
            <person name="Dutilh B.E."/>
            <person name="Sinninghe Damste J.S."/>
        </authorList>
    </citation>
    <scope>NUCLEOTIDE SEQUENCE [LARGE SCALE GENOMIC DNA]</scope>
    <source>
        <strain evidence="15">NIOZ-UU81</strain>
    </source>
</reference>
<evidence type="ECO:0000256" key="7">
    <source>
        <dbReference type="ARBA" id="ARBA00022741"/>
    </source>
</evidence>
<dbReference type="SMART" id="SM00387">
    <property type="entry name" value="HATPase_c"/>
    <property type="match status" value="1"/>
</dbReference>
<comment type="caution">
    <text evidence="15">The sequence shown here is derived from an EMBL/GenBank/DDBJ whole genome shotgun (WGS) entry which is preliminary data.</text>
</comment>
<dbReference type="Pfam" id="PF00989">
    <property type="entry name" value="PAS"/>
    <property type="match status" value="1"/>
</dbReference>
<sequence length="609" mass="68234">MTRHHRTFFRQLFRWTLLILTIPLALLTWFTGSAVQDFSYQQTRAELLARSELIKGQLARLLDQKDLAGLDRLIKTIGPEAGTRITVIASDGLVLADSQNDPARMQSHANRPEFILALAQGQGFSTRHSSTLNERLMYAAIPLRTKVSQQPAAVLRLAVPVSDIDLALKSIQLRLLLTALAIILAAVTLAWLFSRRLSRPLEQLTLNADHYARGEFSRDHLADNDQPMSREVAGLSQAMKRMARQLDEQISRIGSQRMQLETVLAGMIEGVIAVDMDQRILYLNHAACRLFQVRQTNHQGQPLEEVIRHASLLELMARSLVSVQPLEEELLLQRPQTIHLTVHGVRLLGHHQKQLGALLVLHDITRLKRLETMRRDFVANVSHELKTPITAIQGFVETLLDGALNDRQHAREFLEIIQRQSGRLDAIVDDLLSLSRLEEEIKEEQAELILQPLLPVLTEAARACAPKAEAKRVSLDLNCPGELSGLINEGLLEQAVVNLIVNAIKYSPEQSRVEIRGCCRQGHIEIQVIDEGVGIEARHLPRLFERFYRSDKARSRKLGGTGLGLAIVKHIMEGHHGSVTVQSRPGSGSTFTLFLPQPDQTAQPKRPVM</sequence>
<dbReference type="InterPro" id="IPR013767">
    <property type="entry name" value="PAS_fold"/>
</dbReference>
<evidence type="ECO:0000256" key="9">
    <source>
        <dbReference type="ARBA" id="ARBA00022840"/>
    </source>
</evidence>
<dbReference type="PANTHER" id="PTHR45453">
    <property type="entry name" value="PHOSPHATE REGULON SENSOR PROTEIN PHOR"/>
    <property type="match status" value="1"/>
</dbReference>
<dbReference type="InterPro" id="IPR036890">
    <property type="entry name" value="HATPase_C_sf"/>
</dbReference>
<dbReference type="FunFam" id="1.10.287.130:FF:000008">
    <property type="entry name" value="Two-component sensor histidine kinase"/>
    <property type="match status" value="1"/>
</dbReference>
<dbReference type="GO" id="GO:0005886">
    <property type="term" value="C:plasma membrane"/>
    <property type="evidence" value="ECO:0007669"/>
    <property type="project" value="UniProtKB-SubCell"/>
</dbReference>
<dbReference type="InterPro" id="IPR003660">
    <property type="entry name" value="HAMP_dom"/>
</dbReference>
<dbReference type="InterPro" id="IPR003594">
    <property type="entry name" value="HATPase_dom"/>
</dbReference>
<dbReference type="PRINTS" id="PR00344">
    <property type="entry name" value="BCTRLSENSOR"/>
</dbReference>
<keyword evidence="10" id="KW-0902">Two-component regulatory system</keyword>
<keyword evidence="5" id="KW-0597">Phosphoprotein</keyword>
<dbReference type="SUPFAM" id="SSF47384">
    <property type="entry name" value="Homodimeric domain of signal transducing histidine kinase"/>
    <property type="match status" value="1"/>
</dbReference>
<dbReference type="Gene3D" id="3.30.565.10">
    <property type="entry name" value="Histidine kinase-like ATPase, C-terminal domain"/>
    <property type="match status" value="1"/>
</dbReference>
<dbReference type="SMART" id="SM00388">
    <property type="entry name" value="HisKA"/>
    <property type="match status" value="1"/>
</dbReference>
<evidence type="ECO:0000256" key="8">
    <source>
        <dbReference type="ARBA" id="ARBA00022777"/>
    </source>
</evidence>
<dbReference type="SUPFAM" id="SSF55874">
    <property type="entry name" value="ATPase domain of HSP90 chaperone/DNA topoisomerase II/histidine kinase"/>
    <property type="match status" value="1"/>
</dbReference>
<evidence type="ECO:0000256" key="2">
    <source>
        <dbReference type="ARBA" id="ARBA00004236"/>
    </source>
</evidence>
<dbReference type="GO" id="GO:0005524">
    <property type="term" value="F:ATP binding"/>
    <property type="evidence" value="ECO:0007669"/>
    <property type="project" value="UniProtKB-KW"/>
</dbReference>
<evidence type="ECO:0000256" key="10">
    <source>
        <dbReference type="ARBA" id="ARBA00023012"/>
    </source>
</evidence>
<dbReference type="InterPro" id="IPR004358">
    <property type="entry name" value="Sig_transdc_His_kin-like_C"/>
</dbReference>
<keyword evidence="7" id="KW-0547">Nucleotide-binding</keyword>
<dbReference type="InterPro" id="IPR035965">
    <property type="entry name" value="PAS-like_dom_sf"/>
</dbReference>
<dbReference type="CDD" id="cd00130">
    <property type="entry name" value="PAS"/>
    <property type="match status" value="1"/>
</dbReference>
<organism evidence="15 16">
    <name type="scientific">Candidatus Desulfatifera sulfidica</name>
    <dbReference type="NCBI Taxonomy" id="2841691"/>
    <lineage>
        <taxon>Bacteria</taxon>
        <taxon>Pseudomonadati</taxon>
        <taxon>Thermodesulfobacteriota</taxon>
        <taxon>Desulfobulbia</taxon>
        <taxon>Desulfobulbales</taxon>
        <taxon>Desulfobulbaceae</taxon>
        <taxon>Candidatus Desulfatifera</taxon>
    </lineage>
</organism>
<dbReference type="InterPro" id="IPR003661">
    <property type="entry name" value="HisK_dim/P_dom"/>
</dbReference>
<dbReference type="Pfam" id="PF00512">
    <property type="entry name" value="HisKA"/>
    <property type="match status" value="1"/>
</dbReference>
<accession>A0A8J6N854</accession>
<keyword evidence="12" id="KW-1133">Transmembrane helix</keyword>
<keyword evidence="6" id="KW-0808">Transferase</keyword>
<keyword evidence="8" id="KW-0418">Kinase</keyword>
<dbReference type="CDD" id="cd00075">
    <property type="entry name" value="HATPase"/>
    <property type="match status" value="1"/>
</dbReference>
<dbReference type="PANTHER" id="PTHR45453:SF1">
    <property type="entry name" value="PHOSPHATE REGULON SENSOR PROTEIN PHOR"/>
    <property type="match status" value="1"/>
</dbReference>
<evidence type="ECO:0000256" key="6">
    <source>
        <dbReference type="ARBA" id="ARBA00022679"/>
    </source>
</evidence>
<evidence type="ECO:0000313" key="15">
    <source>
        <dbReference type="EMBL" id="MBC8208592.1"/>
    </source>
</evidence>
<dbReference type="PROSITE" id="PS50109">
    <property type="entry name" value="HIS_KIN"/>
    <property type="match status" value="1"/>
</dbReference>
<dbReference type="InterPro" id="IPR036097">
    <property type="entry name" value="HisK_dim/P_sf"/>
</dbReference>
<dbReference type="NCBIfam" id="TIGR00229">
    <property type="entry name" value="sensory_box"/>
    <property type="match status" value="1"/>
</dbReference>
<dbReference type="CDD" id="cd00082">
    <property type="entry name" value="HisKA"/>
    <property type="match status" value="1"/>
</dbReference>